<comment type="caution">
    <text evidence="1">The sequence shown here is derived from an EMBL/GenBank/DDBJ whole genome shotgun (WGS) entry which is preliminary data.</text>
</comment>
<accession>A0A9D4KYA8</accession>
<gene>
    <name evidence="1" type="ORF">DPMN_090736</name>
</gene>
<protein>
    <submittedName>
        <fullName evidence="1">Uncharacterized protein</fullName>
    </submittedName>
</protein>
<dbReference type="Proteomes" id="UP000828390">
    <property type="component" value="Unassembled WGS sequence"/>
</dbReference>
<reference evidence="1" key="2">
    <citation type="submission" date="2020-11" db="EMBL/GenBank/DDBJ databases">
        <authorList>
            <person name="McCartney M.A."/>
            <person name="Auch B."/>
            <person name="Kono T."/>
            <person name="Mallez S."/>
            <person name="Becker A."/>
            <person name="Gohl D.M."/>
            <person name="Silverstein K.A.T."/>
            <person name="Koren S."/>
            <person name="Bechman K.B."/>
            <person name="Herman A."/>
            <person name="Abrahante J.E."/>
            <person name="Garbe J."/>
        </authorList>
    </citation>
    <scope>NUCLEOTIDE SEQUENCE</scope>
    <source>
        <strain evidence="1">Duluth1</strain>
        <tissue evidence="1">Whole animal</tissue>
    </source>
</reference>
<name>A0A9D4KYA8_DREPO</name>
<organism evidence="1 2">
    <name type="scientific">Dreissena polymorpha</name>
    <name type="common">Zebra mussel</name>
    <name type="synonym">Mytilus polymorpha</name>
    <dbReference type="NCBI Taxonomy" id="45954"/>
    <lineage>
        <taxon>Eukaryota</taxon>
        <taxon>Metazoa</taxon>
        <taxon>Spiralia</taxon>
        <taxon>Lophotrochozoa</taxon>
        <taxon>Mollusca</taxon>
        <taxon>Bivalvia</taxon>
        <taxon>Autobranchia</taxon>
        <taxon>Heteroconchia</taxon>
        <taxon>Euheterodonta</taxon>
        <taxon>Imparidentia</taxon>
        <taxon>Neoheterodontei</taxon>
        <taxon>Myida</taxon>
        <taxon>Dreissenoidea</taxon>
        <taxon>Dreissenidae</taxon>
        <taxon>Dreissena</taxon>
    </lineage>
</organism>
<evidence type="ECO:0000313" key="1">
    <source>
        <dbReference type="EMBL" id="KAH3848375.1"/>
    </source>
</evidence>
<reference evidence="1" key="1">
    <citation type="journal article" date="2019" name="bioRxiv">
        <title>The Genome of the Zebra Mussel, Dreissena polymorpha: A Resource for Invasive Species Research.</title>
        <authorList>
            <person name="McCartney M.A."/>
            <person name="Auch B."/>
            <person name="Kono T."/>
            <person name="Mallez S."/>
            <person name="Zhang Y."/>
            <person name="Obille A."/>
            <person name="Becker A."/>
            <person name="Abrahante J.E."/>
            <person name="Garbe J."/>
            <person name="Badalamenti J.P."/>
            <person name="Herman A."/>
            <person name="Mangelson H."/>
            <person name="Liachko I."/>
            <person name="Sullivan S."/>
            <person name="Sone E.D."/>
            <person name="Koren S."/>
            <person name="Silverstein K.A.T."/>
            <person name="Beckman K.B."/>
            <person name="Gohl D.M."/>
        </authorList>
    </citation>
    <scope>NUCLEOTIDE SEQUENCE</scope>
    <source>
        <strain evidence="1">Duluth1</strain>
        <tissue evidence="1">Whole animal</tissue>
    </source>
</reference>
<sequence length="68" mass="7137">MSKQCPNGYCLTQLFDDSSQGHQGLVDAASLSQSHTSGTSCCGSLTVNGNVKDVFEVCSGNMRFNACV</sequence>
<dbReference type="AlphaFoldDB" id="A0A9D4KYA8"/>
<keyword evidence="2" id="KW-1185">Reference proteome</keyword>
<evidence type="ECO:0000313" key="2">
    <source>
        <dbReference type="Proteomes" id="UP000828390"/>
    </source>
</evidence>
<dbReference type="EMBL" id="JAIWYP010000003">
    <property type="protein sequence ID" value="KAH3848375.1"/>
    <property type="molecule type" value="Genomic_DNA"/>
</dbReference>
<proteinExistence type="predicted"/>